<dbReference type="STRING" id="1798705.A2563_03090"/>
<comment type="caution">
    <text evidence="1">The sequence shown here is derived from an EMBL/GenBank/DDBJ whole genome shotgun (WGS) entry which is preliminary data.</text>
</comment>
<accession>A0A1F6P9K3</accession>
<reference evidence="1 2" key="1">
    <citation type="journal article" date="2016" name="Nat. Commun.">
        <title>Thousands of microbial genomes shed light on interconnected biogeochemical processes in an aquifer system.</title>
        <authorList>
            <person name="Anantharaman K."/>
            <person name="Brown C.T."/>
            <person name="Hug L.A."/>
            <person name="Sharon I."/>
            <person name="Castelle C.J."/>
            <person name="Probst A.J."/>
            <person name="Thomas B.C."/>
            <person name="Singh A."/>
            <person name="Wilkins M.J."/>
            <person name="Karaoz U."/>
            <person name="Brodie E.L."/>
            <person name="Williams K.H."/>
            <person name="Hubbard S.S."/>
            <person name="Banfield J.F."/>
        </authorList>
    </citation>
    <scope>NUCLEOTIDE SEQUENCE [LARGE SCALE GENOMIC DNA]</scope>
</reference>
<dbReference type="AlphaFoldDB" id="A0A1F6P9K3"/>
<dbReference type="Proteomes" id="UP000176634">
    <property type="component" value="Unassembled WGS sequence"/>
</dbReference>
<evidence type="ECO:0000313" key="2">
    <source>
        <dbReference type="Proteomes" id="UP000176634"/>
    </source>
</evidence>
<proteinExistence type="predicted"/>
<dbReference type="EMBL" id="MFRA01000005">
    <property type="protein sequence ID" value="OGH92633.1"/>
    <property type="molecule type" value="Genomic_DNA"/>
</dbReference>
<gene>
    <name evidence="1" type="ORF">A2563_03090</name>
</gene>
<sequence>MQSTIELFHHLYNNLPPLLPEEIIFAMKKELSDLENNSDLTLVELEDIMIKFGYEVWPWNQAYKYFLTAATDQLGNHFLLPRMSDGLRAKYLAFQEFGGTLGDLHSGRPASFFTSEERAELCEKLVDMRLHLKEYVNRSVIGESKSQYLNKVEEYKNLIEKIKFNLESLRNFMEKEEDGSVLIGEINAKIKNFEHSLCLLGSEMDYEAVCQAQDFFVGRKVELSRMKGINIPMQIDFFNS</sequence>
<name>A0A1F6P9K3_9BACT</name>
<protein>
    <submittedName>
        <fullName evidence="1">Uncharacterized protein</fullName>
    </submittedName>
</protein>
<evidence type="ECO:0000313" key="1">
    <source>
        <dbReference type="EMBL" id="OGH92633.1"/>
    </source>
</evidence>
<organism evidence="1 2">
    <name type="scientific">Candidatus Magasanikbacteria bacterium RIFOXYD1_FULL_40_23</name>
    <dbReference type="NCBI Taxonomy" id="1798705"/>
    <lineage>
        <taxon>Bacteria</taxon>
        <taxon>Candidatus Magasanikiibacteriota</taxon>
    </lineage>
</organism>